<name>A0A6J5KV94_9CAUD</name>
<feature type="non-terminal residue" evidence="1">
    <location>
        <position position="240"/>
    </location>
</feature>
<organism evidence="1">
    <name type="scientific">uncultured Caudovirales phage</name>
    <dbReference type="NCBI Taxonomy" id="2100421"/>
    <lineage>
        <taxon>Viruses</taxon>
        <taxon>Duplodnaviria</taxon>
        <taxon>Heunggongvirae</taxon>
        <taxon>Uroviricota</taxon>
        <taxon>Caudoviricetes</taxon>
        <taxon>Peduoviridae</taxon>
        <taxon>Maltschvirus</taxon>
        <taxon>Maltschvirus maltsch</taxon>
    </lineage>
</organism>
<accession>A0A6J5KV94</accession>
<evidence type="ECO:0000313" key="1">
    <source>
        <dbReference type="EMBL" id="CAB4126418.1"/>
    </source>
</evidence>
<reference evidence="1" key="1">
    <citation type="submission" date="2020-04" db="EMBL/GenBank/DDBJ databases">
        <authorList>
            <person name="Chiriac C."/>
            <person name="Salcher M."/>
            <person name="Ghai R."/>
            <person name="Kavagutti S V."/>
        </authorList>
    </citation>
    <scope>NUCLEOTIDE SEQUENCE</scope>
</reference>
<sequence>MYVPGCAKETLKQLHPYMTGYELVKKLIRTRKKCVLTATEQALYHELVNICNEDEWTDIFTASNDELSNALNITEKTLIGARVSLIQAGLIYYRSGKSKRKYGEYSFTVNITVKVTANPTANPTANKGANPTANASDYNKTKTETFHPPASATALRSLEEWITLYFDTPTYAKARESVAMAYRLSIDVLRTYAERFNIEQTQAAVEVKQDWPLHFRNWLRLTLEREQQNTTHATTGNTKQ</sequence>
<gene>
    <name evidence="1" type="ORF">UFOVP74_1</name>
</gene>
<proteinExistence type="predicted"/>
<protein>
    <submittedName>
        <fullName evidence="1">Replication protein C</fullName>
    </submittedName>
</protein>
<dbReference type="EMBL" id="LR796196">
    <property type="protein sequence ID" value="CAB4126418.1"/>
    <property type="molecule type" value="Genomic_DNA"/>
</dbReference>